<dbReference type="VEuPathDB" id="VectorBase:RPRC008696"/>
<dbReference type="EnsemblMetazoa" id="RPRC008696-RA">
    <property type="protein sequence ID" value="RPRC008696-PA"/>
    <property type="gene ID" value="RPRC008696"/>
</dbReference>
<proteinExistence type="predicted"/>
<organism evidence="1 2">
    <name type="scientific">Rhodnius prolixus</name>
    <name type="common">Triatomid bug</name>
    <dbReference type="NCBI Taxonomy" id="13249"/>
    <lineage>
        <taxon>Eukaryota</taxon>
        <taxon>Metazoa</taxon>
        <taxon>Ecdysozoa</taxon>
        <taxon>Arthropoda</taxon>
        <taxon>Hexapoda</taxon>
        <taxon>Insecta</taxon>
        <taxon>Pterygota</taxon>
        <taxon>Neoptera</taxon>
        <taxon>Paraneoptera</taxon>
        <taxon>Hemiptera</taxon>
        <taxon>Heteroptera</taxon>
        <taxon>Panheteroptera</taxon>
        <taxon>Cimicomorpha</taxon>
        <taxon>Reduviidae</taxon>
        <taxon>Triatominae</taxon>
        <taxon>Rhodnius</taxon>
    </lineage>
</organism>
<evidence type="ECO:0000313" key="1">
    <source>
        <dbReference type="EnsemblMetazoa" id="RPRC008696-PA"/>
    </source>
</evidence>
<dbReference type="AlphaFoldDB" id="T1HXC6"/>
<accession>T1HXC6</accession>
<dbReference type="HOGENOM" id="CLU_2457589_0_0_1"/>
<reference evidence="1" key="1">
    <citation type="submission" date="2015-05" db="UniProtKB">
        <authorList>
            <consortium name="EnsemblMetazoa"/>
        </authorList>
    </citation>
    <scope>IDENTIFICATION</scope>
</reference>
<evidence type="ECO:0000313" key="2">
    <source>
        <dbReference type="Proteomes" id="UP000015103"/>
    </source>
</evidence>
<dbReference type="InParanoid" id="T1HXC6"/>
<keyword evidence="2" id="KW-1185">Reference proteome</keyword>
<dbReference type="Proteomes" id="UP000015103">
    <property type="component" value="Unassembled WGS sequence"/>
</dbReference>
<name>T1HXC6_RHOPR</name>
<dbReference type="EMBL" id="ACPB03001300">
    <property type="status" value="NOT_ANNOTATED_CDS"/>
    <property type="molecule type" value="Genomic_DNA"/>
</dbReference>
<sequence length="89" mass="10002">MRGNAVFWQLILGTAGVERMLTLNIKLKILNEISQKLVGLVAPELCSIFGRPNLFVPILQGIAREITIVATCREYWNNWVVGVHANKKL</sequence>
<protein>
    <submittedName>
        <fullName evidence="1">Uncharacterized protein</fullName>
    </submittedName>
</protein>